<dbReference type="GO" id="GO:0006400">
    <property type="term" value="P:tRNA modification"/>
    <property type="evidence" value="ECO:0007669"/>
    <property type="project" value="UniProtKB-UniRule"/>
</dbReference>
<dbReference type="Proteomes" id="UP000664303">
    <property type="component" value="Unassembled WGS sequence"/>
</dbReference>
<dbReference type="Pfam" id="PF01171">
    <property type="entry name" value="ATP_bind_3"/>
    <property type="match status" value="1"/>
</dbReference>
<evidence type="ECO:0000256" key="8">
    <source>
        <dbReference type="HAMAP-Rule" id="MF_01161"/>
    </source>
</evidence>
<organism evidence="10 11">
    <name type="scientific">Parahaliea mediterranea</name>
    <dbReference type="NCBI Taxonomy" id="651086"/>
    <lineage>
        <taxon>Bacteria</taxon>
        <taxon>Pseudomonadati</taxon>
        <taxon>Pseudomonadota</taxon>
        <taxon>Gammaproteobacteria</taxon>
        <taxon>Cellvibrionales</taxon>
        <taxon>Halieaceae</taxon>
        <taxon>Parahaliea</taxon>
    </lineage>
</organism>
<evidence type="ECO:0000256" key="4">
    <source>
        <dbReference type="ARBA" id="ARBA00022694"/>
    </source>
</evidence>
<dbReference type="NCBIfam" id="TIGR02432">
    <property type="entry name" value="lysidine_TilS_N"/>
    <property type="match status" value="1"/>
</dbReference>
<dbReference type="Pfam" id="PF11734">
    <property type="entry name" value="TilS_C"/>
    <property type="match status" value="1"/>
</dbReference>
<dbReference type="CDD" id="cd01992">
    <property type="entry name" value="TilS_N"/>
    <property type="match status" value="1"/>
</dbReference>
<keyword evidence="3 8" id="KW-0436">Ligase</keyword>
<dbReference type="EC" id="6.3.4.19" evidence="8"/>
<dbReference type="HAMAP" id="MF_01161">
    <property type="entry name" value="tRNA_Ile_lys_synt"/>
    <property type="match status" value="1"/>
</dbReference>
<accession>A0A939DEP9</accession>
<dbReference type="SUPFAM" id="SSF82829">
    <property type="entry name" value="MesJ substrate recognition domain-like"/>
    <property type="match status" value="1"/>
</dbReference>
<evidence type="ECO:0000256" key="6">
    <source>
        <dbReference type="ARBA" id="ARBA00022840"/>
    </source>
</evidence>
<keyword evidence="11" id="KW-1185">Reference proteome</keyword>
<dbReference type="RefSeq" id="WP_206560215.1">
    <property type="nucleotide sequence ID" value="NZ_JAFKCZ010000006.1"/>
</dbReference>
<feature type="binding site" evidence="8">
    <location>
        <begin position="29"/>
        <end position="34"/>
    </location>
    <ligand>
        <name>ATP</name>
        <dbReference type="ChEBI" id="CHEBI:30616"/>
    </ligand>
</feature>
<evidence type="ECO:0000259" key="9">
    <source>
        <dbReference type="SMART" id="SM00977"/>
    </source>
</evidence>
<dbReference type="GO" id="GO:0005524">
    <property type="term" value="F:ATP binding"/>
    <property type="evidence" value="ECO:0007669"/>
    <property type="project" value="UniProtKB-UniRule"/>
</dbReference>
<dbReference type="SMART" id="SM00977">
    <property type="entry name" value="TilS_C"/>
    <property type="match status" value="1"/>
</dbReference>
<comment type="subcellular location">
    <subcellularLocation>
        <location evidence="1 8">Cytoplasm</location>
    </subcellularLocation>
</comment>
<dbReference type="InterPro" id="IPR012796">
    <property type="entry name" value="Lysidine-tRNA-synth_C"/>
</dbReference>
<evidence type="ECO:0000256" key="1">
    <source>
        <dbReference type="ARBA" id="ARBA00004496"/>
    </source>
</evidence>
<gene>
    <name evidence="8 10" type="primary">tilS</name>
    <name evidence="10" type="ORF">JYP50_09210</name>
</gene>
<dbReference type="NCBIfam" id="TIGR02433">
    <property type="entry name" value="lysidine_TilS_C"/>
    <property type="match status" value="1"/>
</dbReference>
<keyword evidence="6 8" id="KW-0067">ATP-binding</keyword>
<dbReference type="AlphaFoldDB" id="A0A939DEP9"/>
<dbReference type="InterPro" id="IPR014729">
    <property type="entry name" value="Rossmann-like_a/b/a_fold"/>
</dbReference>
<comment type="domain">
    <text evidence="8">The N-terminal region contains the highly conserved SGGXDS motif, predicted to be a P-loop motif involved in ATP binding.</text>
</comment>
<evidence type="ECO:0000313" key="10">
    <source>
        <dbReference type="EMBL" id="MBN7796768.1"/>
    </source>
</evidence>
<evidence type="ECO:0000313" key="11">
    <source>
        <dbReference type="Proteomes" id="UP000664303"/>
    </source>
</evidence>
<reference evidence="10" key="1">
    <citation type="submission" date="2021-02" db="EMBL/GenBank/DDBJ databases">
        <title>PHA producing bacteria isolated from coastal sediment in Guangdong, Shenzhen.</title>
        <authorList>
            <person name="Zheng W."/>
            <person name="Yu S."/>
            <person name="Huang Y."/>
        </authorList>
    </citation>
    <scope>NUCLEOTIDE SEQUENCE</scope>
    <source>
        <strain evidence="10">TN14-10</strain>
    </source>
</reference>
<keyword evidence="5 8" id="KW-0547">Nucleotide-binding</keyword>
<dbReference type="GO" id="GO:0032267">
    <property type="term" value="F:tRNA(Ile)-lysidine synthase activity"/>
    <property type="evidence" value="ECO:0007669"/>
    <property type="project" value="UniProtKB-EC"/>
</dbReference>
<name>A0A939DEP9_9GAMM</name>
<comment type="catalytic activity">
    <reaction evidence="7 8">
        <text>cytidine(34) in tRNA(Ile2) + L-lysine + ATP = lysidine(34) in tRNA(Ile2) + AMP + diphosphate + H(+)</text>
        <dbReference type="Rhea" id="RHEA:43744"/>
        <dbReference type="Rhea" id="RHEA-COMP:10625"/>
        <dbReference type="Rhea" id="RHEA-COMP:10670"/>
        <dbReference type="ChEBI" id="CHEBI:15378"/>
        <dbReference type="ChEBI" id="CHEBI:30616"/>
        <dbReference type="ChEBI" id="CHEBI:32551"/>
        <dbReference type="ChEBI" id="CHEBI:33019"/>
        <dbReference type="ChEBI" id="CHEBI:82748"/>
        <dbReference type="ChEBI" id="CHEBI:83665"/>
        <dbReference type="ChEBI" id="CHEBI:456215"/>
        <dbReference type="EC" id="6.3.4.19"/>
    </reaction>
</comment>
<evidence type="ECO:0000256" key="5">
    <source>
        <dbReference type="ARBA" id="ARBA00022741"/>
    </source>
</evidence>
<dbReference type="EMBL" id="JAFKCZ010000006">
    <property type="protein sequence ID" value="MBN7796768.1"/>
    <property type="molecule type" value="Genomic_DNA"/>
</dbReference>
<keyword evidence="4 8" id="KW-0819">tRNA processing</keyword>
<dbReference type="InterPro" id="IPR012094">
    <property type="entry name" value="tRNA_Ile_lys_synt"/>
</dbReference>
<comment type="similarity">
    <text evidence="8">Belongs to the tRNA(Ile)-lysidine synthase family.</text>
</comment>
<protein>
    <recommendedName>
        <fullName evidence="8">tRNA(Ile)-lysidine synthase</fullName>
        <ecNumber evidence="8">6.3.4.19</ecNumber>
    </recommendedName>
    <alternativeName>
        <fullName evidence="8">tRNA(Ile)-2-lysyl-cytidine synthase</fullName>
    </alternativeName>
    <alternativeName>
        <fullName evidence="8">tRNA(Ile)-lysidine synthetase</fullName>
    </alternativeName>
</protein>
<proteinExistence type="inferred from homology"/>
<sequence>MNSSLLTAGALLPPLAGLAAAPRWWVALSGGLDSTVLLHLLVAARGIDPGLPPLAALHINHQLQDAADDWQQHCRQLCRELGVPLHCETVAVEPGGKGLEAAARDARHAAFERALGAGEVLFTAHHRDDQVETFFLRLLRGAGVDGLGAMAATRPLGAGSLYRPLLEWPRDALEDYARRHGLRHVEDPSNADTDLDRNFLRSQVLPLLAGRWPGYRDTVSRAAAHLREASAQLRALTPEVPARRNAMGDRGLDLATLLALPPALAGRVLRDWLAELGAAMAPDQAALMEFLRQLAQAGEGGCPRFDAGGLSLQRYRDGVYVLPEFADRAPPAGLVLVPGETLAVAGAGALGLVPSSGVGLDLGPGEALSVRWRAGGERCRPLGRTGSRGLKKLLQEAGVPPWWRDRVPLLYLGGELLAVGDLWLCESSRLVRGGGAWQVRWQRNTPGSRD</sequence>
<dbReference type="SUPFAM" id="SSF56037">
    <property type="entry name" value="PheT/TilS domain"/>
    <property type="match status" value="1"/>
</dbReference>
<dbReference type="GO" id="GO:0005737">
    <property type="term" value="C:cytoplasm"/>
    <property type="evidence" value="ECO:0007669"/>
    <property type="project" value="UniProtKB-SubCell"/>
</dbReference>
<dbReference type="Pfam" id="PF09179">
    <property type="entry name" value="TilS"/>
    <property type="match status" value="1"/>
</dbReference>
<comment type="caution">
    <text evidence="10">The sequence shown here is derived from an EMBL/GenBank/DDBJ whole genome shotgun (WGS) entry which is preliminary data.</text>
</comment>
<dbReference type="SUPFAM" id="SSF52402">
    <property type="entry name" value="Adenine nucleotide alpha hydrolases-like"/>
    <property type="match status" value="1"/>
</dbReference>
<evidence type="ECO:0000256" key="7">
    <source>
        <dbReference type="ARBA" id="ARBA00048539"/>
    </source>
</evidence>
<dbReference type="PANTHER" id="PTHR43033:SF1">
    <property type="entry name" value="TRNA(ILE)-LYSIDINE SYNTHASE-RELATED"/>
    <property type="match status" value="1"/>
</dbReference>
<feature type="domain" description="Lysidine-tRNA(Ile) synthetase C-terminal" evidence="9">
    <location>
        <begin position="368"/>
        <end position="441"/>
    </location>
</feature>
<evidence type="ECO:0000256" key="3">
    <source>
        <dbReference type="ARBA" id="ARBA00022598"/>
    </source>
</evidence>
<dbReference type="Gene3D" id="3.40.50.620">
    <property type="entry name" value="HUPs"/>
    <property type="match status" value="1"/>
</dbReference>
<dbReference type="InterPro" id="IPR015262">
    <property type="entry name" value="tRNA_Ile_lys_synt_subst-bd"/>
</dbReference>
<dbReference type="InterPro" id="IPR011063">
    <property type="entry name" value="TilS/TtcA_N"/>
</dbReference>
<dbReference type="InterPro" id="IPR012795">
    <property type="entry name" value="tRNA_Ile_lys_synt_N"/>
</dbReference>
<evidence type="ECO:0000256" key="2">
    <source>
        <dbReference type="ARBA" id="ARBA00022490"/>
    </source>
</evidence>
<comment type="function">
    <text evidence="8">Ligates lysine onto the cytidine present at position 34 of the AUA codon-specific tRNA(Ile) that contains the anticodon CAU, in an ATP-dependent manner. Cytidine is converted to lysidine, thus changing the amino acid specificity of the tRNA from methionine to isoleucine.</text>
</comment>
<keyword evidence="2 8" id="KW-0963">Cytoplasm</keyword>
<dbReference type="PANTHER" id="PTHR43033">
    <property type="entry name" value="TRNA(ILE)-LYSIDINE SYNTHASE-RELATED"/>
    <property type="match status" value="1"/>
</dbReference>
<dbReference type="Gene3D" id="1.20.59.20">
    <property type="match status" value="1"/>
</dbReference>